<evidence type="ECO:0000256" key="1">
    <source>
        <dbReference type="ARBA" id="ARBA00004123"/>
    </source>
</evidence>
<dbReference type="PANTHER" id="PTHR45735">
    <property type="entry name" value="CLEAVAGE STIMULATION FACTOR SUBUNIT 2"/>
    <property type="match status" value="1"/>
</dbReference>
<keyword evidence="2" id="KW-0539">Nucleus</keyword>
<dbReference type="RefSeq" id="XP_019015225.1">
    <property type="nucleotide sequence ID" value="XM_019163458.1"/>
</dbReference>
<accession>A0A1E3NDB3</accession>
<proteinExistence type="predicted"/>
<dbReference type="InterPro" id="IPR000504">
    <property type="entry name" value="RRM_dom"/>
</dbReference>
<name>A0A1E3NDB3_9ASCO</name>
<dbReference type="Pfam" id="PF14327">
    <property type="entry name" value="CSTF2_hinge"/>
    <property type="match status" value="1"/>
</dbReference>
<feature type="compositionally biased region" description="Polar residues" evidence="4">
    <location>
        <begin position="323"/>
        <end position="340"/>
    </location>
</feature>
<evidence type="ECO:0000313" key="6">
    <source>
        <dbReference type="EMBL" id="ODQ44112.1"/>
    </source>
</evidence>
<dbReference type="STRING" id="763406.A0A1E3NDB3"/>
<keyword evidence="7" id="KW-1185">Reference proteome</keyword>
<dbReference type="GeneID" id="30180145"/>
<evidence type="ECO:0000256" key="3">
    <source>
        <dbReference type="PROSITE-ProRule" id="PRU00176"/>
    </source>
</evidence>
<gene>
    <name evidence="6" type="ORF">PICMEDRAFT_60768</name>
</gene>
<evidence type="ECO:0000256" key="4">
    <source>
        <dbReference type="SAM" id="MobiDB-lite"/>
    </source>
</evidence>
<dbReference type="AlphaFoldDB" id="A0A1E3NDB3"/>
<feature type="region of interest" description="Disordered" evidence="4">
    <location>
        <begin position="447"/>
        <end position="491"/>
    </location>
</feature>
<feature type="region of interest" description="Disordered" evidence="4">
    <location>
        <begin position="190"/>
        <end position="241"/>
    </location>
</feature>
<dbReference type="Proteomes" id="UP000094455">
    <property type="component" value="Unassembled WGS sequence"/>
</dbReference>
<dbReference type="SUPFAM" id="SSF54928">
    <property type="entry name" value="RNA-binding domain, RBD"/>
    <property type="match status" value="1"/>
</dbReference>
<protein>
    <recommendedName>
        <fullName evidence="5">RRM domain-containing protein</fullName>
    </recommendedName>
</protein>
<evidence type="ECO:0000259" key="5">
    <source>
        <dbReference type="PROSITE" id="PS50102"/>
    </source>
</evidence>
<dbReference type="InterPro" id="IPR026896">
    <property type="entry name" value="CSTF_C"/>
</dbReference>
<dbReference type="PANTHER" id="PTHR45735:SF2">
    <property type="entry name" value="CLEAVAGE STIMULATION FACTOR SUBUNIT 2"/>
    <property type="match status" value="1"/>
</dbReference>
<feature type="compositionally biased region" description="Low complexity" evidence="4">
    <location>
        <begin position="341"/>
        <end position="363"/>
    </location>
</feature>
<feature type="compositionally biased region" description="Low complexity" evidence="4">
    <location>
        <begin position="479"/>
        <end position="490"/>
    </location>
</feature>
<dbReference type="EMBL" id="KV454009">
    <property type="protein sequence ID" value="ODQ44112.1"/>
    <property type="molecule type" value="Genomic_DNA"/>
</dbReference>
<comment type="subcellular location">
    <subcellularLocation>
        <location evidence="1">Nucleus</location>
    </subcellularLocation>
</comment>
<evidence type="ECO:0000256" key="2">
    <source>
        <dbReference type="ARBA" id="ARBA00023242"/>
    </source>
</evidence>
<feature type="region of interest" description="Disordered" evidence="4">
    <location>
        <begin position="323"/>
        <end position="376"/>
    </location>
</feature>
<keyword evidence="3" id="KW-0694">RNA-binding</keyword>
<dbReference type="CDD" id="cd00590">
    <property type="entry name" value="RRM_SF"/>
    <property type="match status" value="1"/>
</dbReference>
<dbReference type="InterPro" id="IPR012677">
    <property type="entry name" value="Nucleotide-bd_a/b_plait_sf"/>
</dbReference>
<dbReference type="GO" id="GO:0005847">
    <property type="term" value="C:mRNA cleavage and polyadenylation specificity factor complex"/>
    <property type="evidence" value="ECO:0007669"/>
    <property type="project" value="TreeGrafter"/>
</dbReference>
<feature type="compositionally biased region" description="Pro residues" evidence="4">
    <location>
        <begin position="467"/>
        <end position="478"/>
    </location>
</feature>
<dbReference type="InterPro" id="IPR035979">
    <property type="entry name" value="RBD_domain_sf"/>
</dbReference>
<dbReference type="InterPro" id="IPR038192">
    <property type="entry name" value="CSTF_C_sf"/>
</dbReference>
<dbReference type="Gene3D" id="1.10.20.70">
    <property type="entry name" value="Transcription termination and cleavage factor, C-terminal domain"/>
    <property type="match status" value="1"/>
</dbReference>
<dbReference type="OrthoDB" id="272703at2759"/>
<dbReference type="PROSITE" id="PS50102">
    <property type="entry name" value="RRM"/>
    <property type="match status" value="1"/>
</dbReference>
<dbReference type="InterPro" id="IPR025742">
    <property type="entry name" value="CSTF2_hinge"/>
</dbReference>
<feature type="compositionally biased region" description="Low complexity" evidence="4">
    <location>
        <begin position="448"/>
        <end position="466"/>
    </location>
</feature>
<dbReference type="GO" id="GO:0031124">
    <property type="term" value="P:mRNA 3'-end processing"/>
    <property type="evidence" value="ECO:0007669"/>
    <property type="project" value="InterPro"/>
</dbReference>
<dbReference type="Gene3D" id="1.25.40.630">
    <property type="match status" value="1"/>
</dbReference>
<dbReference type="Gene3D" id="3.30.70.330">
    <property type="match status" value="1"/>
</dbReference>
<evidence type="ECO:0000313" key="7">
    <source>
        <dbReference type="Proteomes" id="UP000094455"/>
    </source>
</evidence>
<feature type="domain" description="RRM" evidence="5">
    <location>
        <begin position="6"/>
        <end position="84"/>
    </location>
</feature>
<dbReference type="GO" id="GO:0003729">
    <property type="term" value="F:mRNA binding"/>
    <property type="evidence" value="ECO:0007669"/>
    <property type="project" value="TreeGrafter"/>
</dbReference>
<sequence>MSNSSCVLYVGAIPYNWDVEVIKAVVCGSGPIVDVRCMMDNASKNKGFCFVEYLSPLDALNALTTLSKLKIEGRKKLRIELSKEGLRNSVHLSKPVLRLNRLLLPANVVLPAEMKESVVGLGLDQPDDAADGTVISTKDQDMELDEDVRSLKQSVLNNTDIRTMVSQMLANGMDLHQIASLITQFNAKNDAASNSNSNSNSNSSSIPNSNPSNTTNPSHASSNNPSSATNNPLTNPAAAPGSMAINGMGSMGGINGMHSLNMGINGMHPLNMGMSNMNAMGGIGGSSMPGLNYMNGSGLGSSNSFGAKPVGMAQGLGGASRLLNSSSYLPQPTASMQTALQGQQQQQQQQQQQRSASTNSSSPASPPIPDPVSKTLSTIPPGVLVELLAKLKLVLSTPQPSANTYADAAAILNENPKLAVAAAQALLLMGVVDLDVISQANSIPNGVSSAASSATAPAANPSTHNAPAPPPPAAPLPPSSSANAPAPALPGVGPNIPHEWLTLPQHTVAKLLQLNAHEASLIFQVLQLSPDQIAILPLNERNMANQIRSQYL</sequence>
<reference evidence="6 7" key="1">
    <citation type="journal article" date="2016" name="Proc. Natl. Acad. Sci. U.S.A.">
        <title>Comparative genomics of biotechnologically important yeasts.</title>
        <authorList>
            <person name="Riley R."/>
            <person name="Haridas S."/>
            <person name="Wolfe K.H."/>
            <person name="Lopes M.R."/>
            <person name="Hittinger C.T."/>
            <person name="Goeker M."/>
            <person name="Salamov A.A."/>
            <person name="Wisecaver J.H."/>
            <person name="Long T.M."/>
            <person name="Calvey C.H."/>
            <person name="Aerts A.L."/>
            <person name="Barry K.W."/>
            <person name="Choi C."/>
            <person name="Clum A."/>
            <person name="Coughlan A.Y."/>
            <person name="Deshpande S."/>
            <person name="Douglass A.P."/>
            <person name="Hanson S.J."/>
            <person name="Klenk H.-P."/>
            <person name="LaButti K.M."/>
            <person name="Lapidus A."/>
            <person name="Lindquist E.A."/>
            <person name="Lipzen A.M."/>
            <person name="Meier-Kolthoff J.P."/>
            <person name="Ohm R.A."/>
            <person name="Otillar R.P."/>
            <person name="Pangilinan J.L."/>
            <person name="Peng Y."/>
            <person name="Rokas A."/>
            <person name="Rosa C.A."/>
            <person name="Scheuner C."/>
            <person name="Sibirny A.A."/>
            <person name="Slot J.C."/>
            <person name="Stielow J.B."/>
            <person name="Sun H."/>
            <person name="Kurtzman C.P."/>
            <person name="Blackwell M."/>
            <person name="Grigoriev I.V."/>
            <person name="Jeffries T.W."/>
        </authorList>
    </citation>
    <scope>NUCLEOTIDE SEQUENCE [LARGE SCALE GENOMIC DNA]</scope>
    <source>
        <strain evidence="6 7">NRRL Y-2026</strain>
    </source>
</reference>
<dbReference type="Pfam" id="PF00076">
    <property type="entry name" value="RRM_1"/>
    <property type="match status" value="1"/>
</dbReference>
<dbReference type="SMART" id="SM00360">
    <property type="entry name" value="RRM"/>
    <property type="match status" value="1"/>
</dbReference>
<organism evidence="6 7">
    <name type="scientific">Pichia membranifaciens NRRL Y-2026</name>
    <dbReference type="NCBI Taxonomy" id="763406"/>
    <lineage>
        <taxon>Eukaryota</taxon>
        <taxon>Fungi</taxon>
        <taxon>Dikarya</taxon>
        <taxon>Ascomycota</taxon>
        <taxon>Saccharomycotina</taxon>
        <taxon>Pichiomycetes</taxon>
        <taxon>Pichiales</taxon>
        <taxon>Pichiaceae</taxon>
        <taxon>Pichia</taxon>
    </lineage>
</organism>
<dbReference type="Pfam" id="PF14304">
    <property type="entry name" value="CSTF_C"/>
    <property type="match status" value="1"/>
</dbReference>